<dbReference type="InterPro" id="IPR029058">
    <property type="entry name" value="AB_hydrolase_fold"/>
</dbReference>
<keyword evidence="1" id="KW-0732">Signal</keyword>
<dbReference type="Gene3D" id="3.40.50.1820">
    <property type="entry name" value="alpha/beta hydrolase"/>
    <property type="match status" value="1"/>
</dbReference>
<keyword evidence="3" id="KW-1185">Reference proteome</keyword>
<evidence type="ECO:0008006" key="4">
    <source>
        <dbReference type="Google" id="ProtNLM"/>
    </source>
</evidence>
<dbReference type="EMBL" id="CP104205">
    <property type="protein sequence ID" value="UWX55547.1"/>
    <property type="molecule type" value="Genomic_DNA"/>
</dbReference>
<proteinExistence type="predicted"/>
<dbReference type="Proteomes" id="UP001059209">
    <property type="component" value="Chromosome"/>
</dbReference>
<reference evidence="2" key="1">
    <citation type="submission" date="2022-09" db="EMBL/GenBank/DDBJ databases">
        <title>Maribacter litopenaei sp. nov., isolated from the intestinal tract of the Pacific White Shrimp, Litopenaeus vannamei.</title>
        <authorList>
            <person name="Kim S.Y."/>
            <person name="Hwang C.Y."/>
        </authorList>
    </citation>
    <scope>NUCLEOTIDE SEQUENCE</scope>
    <source>
        <strain evidence="2">HL-LV01</strain>
    </source>
</reference>
<accession>A0ABY5YB52</accession>
<feature type="chain" id="PRO_5047154873" description="Carboxylesterase family protein" evidence="1">
    <location>
        <begin position="22"/>
        <end position="85"/>
    </location>
</feature>
<protein>
    <recommendedName>
        <fullName evidence="4">Carboxylesterase family protein</fullName>
    </recommendedName>
</protein>
<organism evidence="2 3">
    <name type="scientific">Maribacter litopenaei</name>
    <dbReference type="NCBI Taxonomy" id="2976127"/>
    <lineage>
        <taxon>Bacteria</taxon>
        <taxon>Pseudomonadati</taxon>
        <taxon>Bacteroidota</taxon>
        <taxon>Flavobacteriia</taxon>
        <taxon>Flavobacteriales</taxon>
        <taxon>Flavobacteriaceae</taxon>
        <taxon>Maribacter</taxon>
    </lineage>
</organism>
<evidence type="ECO:0000313" key="2">
    <source>
        <dbReference type="EMBL" id="UWX55547.1"/>
    </source>
</evidence>
<gene>
    <name evidence="2" type="ORF">NYZ99_03345</name>
</gene>
<dbReference type="SUPFAM" id="SSF53474">
    <property type="entry name" value="alpha/beta-Hydrolases"/>
    <property type="match status" value="1"/>
</dbReference>
<evidence type="ECO:0000256" key="1">
    <source>
        <dbReference type="SAM" id="SignalP"/>
    </source>
</evidence>
<name>A0ABY5YB52_9FLAO</name>
<feature type="signal peptide" evidence="1">
    <location>
        <begin position="1"/>
        <end position="21"/>
    </location>
</feature>
<sequence>MKKRILNFFVIFFICSLVMTAQEVTTGKDVAVTNTENGKVRGYIENGIFTYKGIPYAKAERFEASVKPIPGKEFVVPLCMVPLLH</sequence>
<evidence type="ECO:0000313" key="3">
    <source>
        <dbReference type="Proteomes" id="UP001059209"/>
    </source>
</evidence>
<dbReference type="RefSeq" id="WP_260573515.1">
    <property type="nucleotide sequence ID" value="NZ_CP104205.1"/>
</dbReference>